<evidence type="ECO:0000256" key="3">
    <source>
        <dbReference type="ARBA" id="ARBA00022448"/>
    </source>
</evidence>
<comment type="catalytic activity">
    <reaction evidence="15">
        <text>ATP + H2O + 4 H(+)(in) = ADP + phosphate + 5 H(+)(out)</text>
        <dbReference type="Rhea" id="RHEA:57720"/>
        <dbReference type="ChEBI" id="CHEBI:15377"/>
        <dbReference type="ChEBI" id="CHEBI:15378"/>
        <dbReference type="ChEBI" id="CHEBI:30616"/>
        <dbReference type="ChEBI" id="CHEBI:43474"/>
        <dbReference type="ChEBI" id="CHEBI:456216"/>
        <dbReference type="EC" id="7.1.2.2"/>
    </reaction>
</comment>
<dbReference type="HAMAP" id="MF_01347">
    <property type="entry name" value="ATP_synth_beta_bact"/>
    <property type="match status" value="1"/>
</dbReference>
<dbReference type="Pfam" id="PF02874">
    <property type="entry name" value="ATP-synt_ab_N"/>
    <property type="match status" value="1"/>
</dbReference>
<keyword evidence="5 15" id="KW-0547">Nucleotide-binding</keyword>
<evidence type="ECO:0000256" key="9">
    <source>
        <dbReference type="ARBA" id="ARBA00023065"/>
    </source>
</evidence>
<comment type="catalytic activity">
    <reaction evidence="13">
        <text>4 Na(+)(in) + ATP + H2O = 4 Na(+)(out) + ADP + phosphate + H(+)</text>
        <dbReference type="Rhea" id="RHEA:58156"/>
        <dbReference type="ChEBI" id="CHEBI:15377"/>
        <dbReference type="ChEBI" id="CHEBI:15378"/>
        <dbReference type="ChEBI" id="CHEBI:29101"/>
        <dbReference type="ChEBI" id="CHEBI:30616"/>
        <dbReference type="ChEBI" id="CHEBI:43474"/>
        <dbReference type="ChEBI" id="CHEBI:456216"/>
        <dbReference type="EC" id="7.2.2.1"/>
    </reaction>
</comment>
<dbReference type="InterPro" id="IPR027417">
    <property type="entry name" value="P-loop_NTPase"/>
</dbReference>
<keyword evidence="8 15" id="KW-1278">Translocase</keyword>
<proteinExistence type="inferred from homology"/>
<evidence type="ECO:0000256" key="8">
    <source>
        <dbReference type="ARBA" id="ARBA00022967"/>
    </source>
</evidence>
<dbReference type="CDD" id="cd01133">
    <property type="entry name" value="F1-ATPase_beta_CD"/>
    <property type="match status" value="1"/>
</dbReference>
<evidence type="ECO:0000256" key="10">
    <source>
        <dbReference type="ARBA" id="ARBA00023136"/>
    </source>
</evidence>
<keyword evidence="7 15" id="KW-0067">ATP-binding</keyword>
<dbReference type="Pfam" id="PF00006">
    <property type="entry name" value="ATP-synt_ab"/>
    <property type="match status" value="1"/>
</dbReference>
<evidence type="ECO:0000256" key="4">
    <source>
        <dbReference type="ARBA" id="ARBA00022475"/>
    </source>
</evidence>
<comment type="similarity">
    <text evidence="2 15">Belongs to the ATPase alpha/beta chains family.</text>
</comment>
<evidence type="ECO:0000256" key="13">
    <source>
        <dbReference type="ARBA" id="ARBA00052325"/>
    </source>
</evidence>
<dbReference type="Gene3D" id="2.40.10.170">
    <property type="match status" value="1"/>
</dbReference>
<evidence type="ECO:0000256" key="11">
    <source>
        <dbReference type="ARBA" id="ARBA00023196"/>
    </source>
</evidence>
<dbReference type="PANTHER" id="PTHR15184">
    <property type="entry name" value="ATP SYNTHASE"/>
    <property type="match status" value="1"/>
</dbReference>
<evidence type="ECO:0000256" key="15">
    <source>
        <dbReference type="HAMAP-Rule" id="MF_01347"/>
    </source>
</evidence>
<dbReference type="GO" id="GO:0045259">
    <property type="term" value="C:proton-transporting ATP synthase complex"/>
    <property type="evidence" value="ECO:0007669"/>
    <property type="project" value="UniProtKB-KW"/>
</dbReference>
<feature type="domain" description="AAA+ ATPase" evidence="16">
    <location>
        <begin position="169"/>
        <end position="354"/>
    </location>
</feature>
<evidence type="ECO:0000313" key="18">
    <source>
        <dbReference type="Proteomes" id="UP000218711"/>
    </source>
</evidence>
<evidence type="ECO:0000256" key="5">
    <source>
        <dbReference type="ARBA" id="ARBA00022741"/>
    </source>
</evidence>
<keyword evidence="3 15" id="KW-0813">Transport</keyword>
<dbReference type="CDD" id="cd18115">
    <property type="entry name" value="ATP-synt_F1_beta_N"/>
    <property type="match status" value="1"/>
</dbReference>
<dbReference type="InterPro" id="IPR020003">
    <property type="entry name" value="ATPase_a/bsu_AS"/>
</dbReference>
<dbReference type="Proteomes" id="UP000218711">
    <property type="component" value="Unassembled WGS sequence"/>
</dbReference>
<comment type="subcellular location">
    <subcellularLocation>
        <location evidence="1 15">Cell membrane</location>
        <topology evidence="1 15">Peripheral membrane protein</topology>
    </subcellularLocation>
</comment>
<dbReference type="InterPro" id="IPR003593">
    <property type="entry name" value="AAA+_ATPase"/>
</dbReference>
<dbReference type="InterPro" id="IPR004100">
    <property type="entry name" value="ATPase_F1/V1/A1_a/bsu_N"/>
</dbReference>
<dbReference type="FunFam" id="1.10.1140.10:FF:000001">
    <property type="entry name" value="ATP synthase subunit beta"/>
    <property type="match status" value="1"/>
</dbReference>
<dbReference type="CDD" id="cd18110">
    <property type="entry name" value="ATP-synt_F1_beta_C"/>
    <property type="match status" value="1"/>
</dbReference>
<dbReference type="NCBIfam" id="TIGR01039">
    <property type="entry name" value="atpD"/>
    <property type="match status" value="1"/>
</dbReference>
<dbReference type="PANTHER" id="PTHR15184:SF71">
    <property type="entry name" value="ATP SYNTHASE SUBUNIT BETA, MITOCHONDRIAL"/>
    <property type="match status" value="1"/>
</dbReference>
<dbReference type="PROSITE" id="PS00152">
    <property type="entry name" value="ATPASE_ALPHA_BETA"/>
    <property type="match status" value="1"/>
</dbReference>
<dbReference type="SUPFAM" id="SSF47917">
    <property type="entry name" value="C-terminal domain of alpha and beta subunits of F1 ATP synthase"/>
    <property type="match status" value="1"/>
</dbReference>
<dbReference type="AlphaFoldDB" id="A0A2A5SYE8"/>
<keyword evidence="12 15" id="KW-0066">ATP synthesis</keyword>
<gene>
    <name evidence="15" type="primary">atpD</name>
    <name evidence="17" type="ORF">RU92_GL000573</name>
</gene>
<dbReference type="SUPFAM" id="SSF50615">
    <property type="entry name" value="N-terminal domain of alpha and beta subunits of F1 ATP synthase"/>
    <property type="match status" value="1"/>
</dbReference>
<dbReference type="Gene3D" id="3.40.50.300">
    <property type="entry name" value="P-loop containing nucleotide triphosphate hydrolases"/>
    <property type="match status" value="1"/>
</dbReference>
<evidence type="ECO:0000313" key="17">
    <source>
        <dbReference type="EMBL" id="PCS20925.1"/>
    </source>
</evidence>
<evidence type="ECO:0000259" key="16">
    <source>
        <dbReference type="SMART" id="SM00382"/>
    </source>
</evidence>
<feature type="binding site" evidence="15">
    <location>
        <begin position="177"/>
        <end position="184"/>
    </location>
    <ligand>
        <name>ATP</name>
        <dbReference type="ChEBI" id="CHEBI:30616"/>
    </ligand>
</feature>
<dbReference type="FunFam" id="3.40.50.300:FF:000004">
    <property type="entry name" value="ATP synthase subunit beta"/>
    <property type="match status" value="1"/>
</dbReference>
<dbReference type="InterPro" id="IPR000194">
    <property type="entry name" value="ATPase_F1/V1/A1_a/bsu_nucl-bd"/>
</dbReference>
<name>A0A2A5SYE8_LACLC</name>
<comment type="function">
    <text evidence="15">Produces ATP from ADP in the presence of a proton gradient across the membrane. The catalytic sites are hosted primarily by the beta subunits.</text>
</comment>
<keyword evidence="9 15" id="KW-0406">Ion transport</keyword>
<dbReference type="EMBL" id="JXKC01000001">
    <property type="protein sequence ID" value="PCS20925.1"/>
    <property type="molecule type" value="Genomic_DNA"/>
</dbReference>
<keyword evidence="10 15" id="KW-0472">Membrane</keyword>
<dbReference type="GO" id="GO:0046933">
    <property type="term" value="F:proton-transporting ATP synthase activity, rotational mechanism"/>
    <property type="evidence" value="ECO:0007669"/>
    <property type="project" value="UniProtKB-UniRule"/>
</dbReference>
<dbReference type="FunFam" id="2.40.10.170:FF:000005">
    <property type="entry name" value="ATP synthase subunit beta"/>
    <property type="match status" value="1"/>
</dbReference>
<keyword evidence="4 15" id="KW-1003">Cell membrane</keyword>
<evidence type="ECO:0000256" key="12">
    <source>
        <dbReference type="ARBA" id="ARBA00023310"/>
    </source>
</evidence>
<organism evidence="17 18">
    <name type="scientific">Lactococcus cremoris subsp. tructae</name>
    <dbReference type="NCBI Taxonomy" id="542833"/>
    <lineage>
        <taxon>Bacteria</taxon>
        <taxon>Bacillati</taxon>
        <taxon>Bacillota</taxon>
        <taxon>Bacilli</taxon>
        <taxon>Lactobacillales</taxon>
        <taxon>Streptococcaceae</taxon>
        <taxon>Lactococcus</taxon>
    </lineage>
</organism>
<protein>
    <recommendedName>
        <fullName evidence="15">ATP synthase subunit beta</fullName>
        <ecNumber evidence="15">7.1.2.2</ecNumber>
    </recommendedName>
    <alternativeName>
        <fullName evidence="15">ATP synthase F1 sector subunit beta</fullName>
    </alternativeName>
    <alternativeName>
        <fullName evidence="15">F-ATPase subunit beta</fullName>
    </alternativeName>
</protein>
<dbReference type="Pfam" id="PF22919">
    <property type="entry name" value="ATP-synt_VA_C"/>
    <property type="match status" value="1"/>
</dbReference>
<dbReference type="InterPro" id="IPR055190">
    <property type="entry name" value="ATP-synt_VA_C"/>
</dbReference>
<dbReference type="GO" id="GO:0005886">
    <property type="term" value="C:plasma membrane"/>
    <property type="evidence" value="ECO:0007669"/>
    <property type="project" value="UniProtKB-SubCell"/>
</dbReference>
<evidence type="ECO:0000256" key="1">
    <source>
        <dbReference type="ARBA" id="ARBA00004202"/>
    </source>
</evidence>
<evidence type="ECO:0000256" key="14">
    <source>
        <dbReference type="ARBA" id="ARBA00059242"/>
    </source>
</evidence>
<evidence type="ECO:0000256" key="7">
    <source>
        <dbReference type="ARBA" id="ARBA00022840"/>
    </source>
</evidence>
<evidence type="ECO:0000256" key="6">
    <source>
        <dbReference type="ARBA" id="ARBA00022781"/>
    </source>
</evidence>
<dbReference type="SMART" id="SM00382">
    <property type="entry name" value="AAA"/>
    <property type="match status" value="1"/>
</dbReference>
<dbReference type="InterPro" id="IPR024034">
    <property type="entry name" value="ATPase_F1/V1_b/a_C"/>
</dbReference>
<dbReference type="SUPFAM" id="SSF52540">
    <property type="entry name" value="P-loop containing nucleoside triphosphate hydrolases"/>
    <property type="match status" value="1"/>
</dbReference>
<dbReference type="EC" id="7.1.2.2" evidence="15"/>
<dbReference type="GO" id="GO:0005524">
    <property type="term" value="F:ATP binding"/>
    <property type="evidence" value="ECO:0007669"/>
    <property type="project" value="UniProtKB-UniRule"/>
</dbReference>
<dbReference type="Gene3D" id="1.10.1140.10">
    <property type="entry name" value="Bovine Mitochondrial F1-atpase, Atp Synthase Beta Chain, Chain D, domain 3"/>
    <property type="match status" value="1"/>
</dbReference>
<dbReference type="InterPro" id="IPR050053">
    <property type="entry name" value="ATPase_alpha/beta_chains"/>
</dbReference>
<comment type="caution">
    <text evidence="17">The sequence shown here is derived from an EMBL/GenBank/DDBJ whole genome shotgun (WGS) entry which is preliminary data.</text>
</comment>
<dbReference type="GO" id="GO:0046962">
    <property type="term" value="F:sodium-transporting ATPase activity, rotational mechanism"/>
    <property type="evidence" value="ECO:0007669"/>
    <property type="project" value="UniProtKB-EC"/>
</dbReference>
<keyword evidence="11 15" id="KW-0139">CF(1)</keyword>
<reference evidence="17 18" key="1">
    <citation type="submission" date="2014-12" db="EMBL/GenBank/DDBJ databases">
        <title>Draft genome sequences of 10 type strains of Lactococcus.</title>
        <authorList>
            <person name="Sun Z."/>
            <person name="Zhong Z."/>
            <person name="Liu W."/>
            <person name="Zhang W."/>
            <person name="Zhang H."/>
        </authorList>
    </citation>
    <scope>NUCLEOTIDE SEQUENCE [LARGE SCALE GENOMIC DNA]</scope>
    <source>
        <strain evidence="17 18">DSM 21502</strain>
    </source>
</reference>
<dbReference type="InterPro" id="IPR005722">
    <property type="entry name" value="ATP_synth_F1_bsu"/>
</dbReference>
<comment type="function">
    <text evidence="14">Produces ATP from ADP in the presence of a sodium ion gradient across the membrane. The beta chain is the catalytic subunit.</text>
</comment>
<keyword evidence="6 15" id="KW-0375">Hydrogen ion transport</keyword>
<accession>A0A2A5SYE8</accession>
<dbReference type="InterPro" id="IPR036121">
    <property type="entry name" value="ATPase_F1/V1/A1_a/bsu_N_sf"/>
</dbReference>
<sequence length="490" mass="53208">MSLKMNRNSVVRQKIKTGGKTLSSGKITQVIGPVVDVEFGSDAKLPEINNALIVYKDVNGLKTKITLEVALELGDGAVRTIAMESTDGLTRGLEVLDTGKAVSVPVGESTLGRVFNVLGDVIDGGEDFPADAERNPIHKKAPTFDELSTANEVLVTGIKVVDLLAPYLKGGKVGLFGGAGVGKTVLIQELIHNIAQEHGGISVFTGVGERTREGNDLYWEMKESGVIEKTAMVFGQMNEPPGARMRVALTGLTIAEYFRDVQGQDVLLFIDNIFRFTQAGSEVSALLGRMPSAVGYQPTLATEMGQLQERITSTKKGSVTSIQAIYVPADDYTDPAPATAFAHLDATTNLERRLTQMGIYPAVDPLASSSRALTPEIVGEEHYEVAMEVQRVLQRYKELQDIIAILGMDELSDDEKILVGRARRIQFFLSQNFHVAEQFTGQPGSYVPIDKTVHDFKEILEGKYDEVPEDAFRGVGPIEDVLAKAKSMGY</sequence>
<evidence type="ECO:0000256" key="2">
    <source>
        <dbReference type="ARBA" id="ARBA00008936"/>
    </source>
</evidence>